<evidence type="ECO:0000256" key="3">
    <source>
        <dbReference type="ARBA" id="ARBA00022525"/>
    </source>
</evidence>
<dbReference type="InterPro" id="IPR031825">
    <property type="entry name" value="RXLR"/>
</dbReference>
<evidence type="ECO:0000256" key="5">
    <source>
        <dbReference type="RuleBase" id="RU367124"/>
    </source>
</evidence>
<dbReference type="OrthoDB" id="94805at2759"/>
<dbReference type="GO" id="GO:0005576">
    <property type="term" value="C:extracellular region"/>
    <property type="evidence" value="ECO:0007669"/>
    <property type="project" value="UniProtKB-SubCell"/>
</dbReference>
<keyword evidence="4 5" id="KW-0732">Signal</keyword>
<comment type="function">
    <text evidence="5">Effector that suppresses plant defense responses during pathogen infection.</text>
</comment>
<evidence type="ECO:0000313" key="7">
    <source>
        <dbReference type="Proteomes" id="UP000693981"/>
    </source>
</evidence>
<evidence type="ECO:0000256" key="2">
    <source>
        <dbReference type="ARBA" id="ARBA00010400"/>
    </source>
</evidence>
<dbReference type="Proteomes" id="UP000693981">
    <property type="component" value="Unassembled WGS sequence"/>
</dbReference>
<accession>A0A8T1VYV2</accession>
<dbReference type="Pfam" id="PF16810">
    <property type="entry name" value="RXLR"/>
    <property type="match status" value="1"/>
</dbReference>
<evidence type="ECO:0000313" key="6">
    <source>
        <dbReference type="EMBL" id="KAG7385060.1"/>
    </source>
</evidence>
<feature type="chain" id="PRO_5035958940" description="RxLR effector protein" evidence="5">
    <location>
        <begin position="21"/>
        <end position="147"/>
    </location>
</feature>
<evidence type="ECO:0000256" key="4">
    <source>
        <dbReference type="ARBA" id="ARBA00022729"/>
    </source>
</evidence>
<comment type="domain">
    <text evidence="5">The RxLR-dEER motif acts to carry the protein into the host cell cytoplasm through binding to cell surface phosphatidylinositol-3-phosphate.</text>
</comment>
<dbReference type="AlphaFoldDB" id="A0A8T1VYV2"/>
<feature type="signal peptide" evidence="5">
    <location>
        <begin position="1"/>
        <end position="20"/>
    </location>
</feature>
<name>A0A8T1VYV2_9STRA</name>
<evidence type="ECO:0000256" key="1">
    <source>
        <dbReference type="ARBA" id="ARBA00004613"/>
    </source>
</evidence>
<comment type="subcellular location">
    <subcellularLocation>
        <location evidence="1 5">Secreted</location>
    </subcellularLocation>
</comment>
<proteinExistence type="inferred from homology"/>
<organism evidence="6 7">
    <name type="scientific">Phytophthora boehmeriae</name>
    <dbReference type="NCBI Taxonomy" id="109152"/>
    <lineage>
        <taxon>Eukaryota</taxon>
        <taxon>Sar</taxon>
        <taxon>Stramenopiles</taxon>
        <taxon>Oomycota</taxon>
        <taxon>Peronosporomycetes</taxon>
        <taxon>Peronosporales</taxon>
        <taxon>Peronosporaceae</taxon>
        <taxon>Phytophthora</taxon>
    </lineage>
</organism>
<comment type="similarity">
    <text evidence="2 5">Belongs to the RxLR effector family.</text>
</comment>
<comment type="caution">
    <text evidence="6">The sequence shown here is derived from an EMBL/GenBank/DDBJ whole genome shotgun (WGS) entry which is preliminary data.</text>
</comment>
<dbReference type="EMBL" id="JAGDFL010000567">
    <property type="protein sequence ID" value="KAG7385060.1"/>
    <property type="molecule type" value="Genomic_DNA"/>
</dbReference>
<keyword evidence="3 5" id="KW-0964">Secreted</keyword>
<keyword evidence="7" id="KW-1185">Reference proteome</keyword>
<sequence>MRLLYVILVAVTILFSVVTATNANHAKVAKVAKAATPDSTVADRMLGTAQHKRFLRVENTAGEDDEERAVFVGALKKLVTKIKHSKPVSRVKYEYWLLRGENPNTIKVKLGLSGLTPVQAEEKVNAFRDYLAFNELWRKKKSLFSTK</sequence>
<gene>
    <name evidence="6" type="ORF">PHYBOEH_009187</name>
</gene>
<reference evidence="6" key="1">
    <citation type="submission" date="2021-02" db="EMBL/GenBank/DDBJ databases">
        <authorList>
            <person name="Palmer J.M."/>
        </authorList>
    </citation>
    <scope>NUCLEOTIDE SEQUENCE</scope>
    <source>
        <strain evidence="6">SCRP23</strain>
    </source>
</reference>
<protein>
    <recommendedName>
        <fullName evidence="5">RxLR effector protein</fullName>
    </recommendedName>
</protein>